<organism evidence="3 4">
    <name type="scientific">Leucosporidium creatinivorum</name>
    <dbReference type="NCBI Taxonomy" id="106004"/>
    <lineage>
        <taxon>Eukaryota</taxon>
        <taxon>Fungi</taxon>
        <taxon>Dikarya</taxon>
        <taxon>Basidiomycota</taxon>
        <taxon>Pucciniomycotina</taxon>
        <taxon>Microbotryomycetes</taxon>
        <taxon>Leucosporidiales</taxon>
        <taxon>Leucosporidium</taxon>
    </lineage>
</organism>
<keyword evidence="4" id="KW-1185">Reference proteome</keyword>
<feature type="region of interest" description="Disordered" evidence="1">
    <location>
        <begin position="38"/>
        <end position="158"/>
    </location>
</feature>
<feature type="compositionally biased region" description="Basic and acidic residues" evidence="1">
    <location>
        <begin position="176"/>
        <end position="188"/>
    </location>
</feature>
<reference evidence="3 4" key="1">
    <citation type="submission" date="2016-07" db="EMBL/GenBank/DDBJ databases">
        <title>Pervasive Adenine N6-methylation of Active Genes in Fungi.</title>
        <authorList>
            <consortium name="DOE Joint Genome Institute"/>
            <person name="Mondo S.J."/>
            <person name="Dannebaum R.O."/>
            <person name="Kuo R.C."/>
            <person name="Labutti K."/>
            <person name="Haridas S."/>
            <person name="Kuo A."/>
            <person name="Salamov A."/>
            <person name="Ahrendt S.R."/>
            <person name="Lipzen A."/>
            <person name="Sullivan W."/>
            <person name="Andreopoulos W.B."/>
            <person name="Clum A."/>
            <person name="Lindquist E."/>
            <person name="Daum C."/>
            <person name="Ramamoorthy G.K."/>
            <person name="Gryganskyi A."/>
            <person name="Culley D."/>
            <person name="Magnuson J.K."/>
            <person name="James T.Y."/>
            <person name="O'Malley M.A."/>
            <person name="Stajich J.E."/>
            <person name="Spatafora J.W."/>
            <person name="Visel A."/>
            <person name="Grigoriev I.V."/>
        </authorList>
    </citation>
    <scope>NUCLEOTIDE SEQUENCE [LARGE SCALE GENOMIC DNA]</scope>
    <source>
        <strain evidence="3 4">62-1032</strain>
    </source>
</reference>
<gene>
    <name evidence="3" type="ORF">BCR35DRAFT_304266</name>
</gene>
<accession>A0A1Y2F9Y5</accession>
<sequence length="225" mass="24797">MPLFHFYALAGVLVVGVAVVVAYEVADWHRREQERELEQWHAMRSSSSGSRSGEKAKGSAWEKRGRGDEGEIRLRSKKPHSLLPDTDPFRLTDSDLDLSLPSPSPSQKEATLLAPGPSCEHPHLSRRSSSSSSASTQDLLSTTSSTISTPTLVSRPESPVFHHTAVEEQGGWDLINRKLGEEEGEGKSRPKKALSEDDWEALEESVDWDKAHVRPMNGAHQLASI</sequence>
<evidence type="ECO:0000313" key="3">
    <source>
        <dbReference type="EMBL" id="ORY80709.1"/>
    </source>
</evidence>
<feature type="region of interest" description="Disordered" evidence="1">
    <location>
        <begin position="176"/>
        <end position="198"/>
    </location>
</feature>
<proteinExistence type="predicted"/>
<evidence type="ECO:0000313" key="4">
    <source>
        <dbReference type="Proteomes" id="UP000193467"/>
    </source>
</evidence>
<protein>
    <submittedName>
        <fullName evidence="3">Uncharacterized protein</fullName>
    </submittedName>
</protein>
<keyword evidence="2" id="KW-0472">Membrane</keyword>
<keyword evidence="2" id="KW-0812">Transmembrane</keyword>
<comment type="caution">
    <text evidence="3">The sequence shown here is derived from an EMBL/GenBank/DDBJ whole genome shotgun (WGS) entry which is preliminary data.</text>
</comment>
<evidence type="ECO:0000256" key="1">
    <source>
        <dbReference type="SAM" id="MobiDB-lite"/>
    </source>
</evidence>
<feature type="transmembrane region" description="Helical" evidence="2">
    <location>
        <begin position="6"/>
        <end position="26"/>
    </location>
</feature>
<dbReference type="AlphaFoldDB" id="A0A1Y2F9Y5"/>
<name>A0A1Y2F9Y5_9BASI</name>
<evidence type="ECO:0000256" key="2">
    <source>
        <dbReference type="SAM" id="Phobius"/>
    </source>
</evidence>
<keyword evidence="2" id="KW-1133">Transmembrane helix</keyword>
<feature type="compositionally biased region" description="Basic and acidic residues" evidence="1">
    <location>
        <begin position="52"/>
        <end position="74"/>
    </location>
</feature>
<dbReference type="InParanoid" id="A0A1Y2F9Y5"/>
<dbReference type="Proteomes" id="UP000193467">
    <property type="component" value="Unassembled WGS sequence"/>
</dbReference>
<dbReference type="EMBL" id="MCGR01000024">
    <property type="protein sequence ID" value="ORY80709.1"/>
    <property type="molecule type" value="Genomic_DNA"/>
</dbReference>
<feature type="compositionally biased region" description="Low complexity" evidence="1">
    <location>
        <begin position="127"/>
        <end position="154"/>
    </location>
</feature>